<dbReference type="EMBL" id="JAZHXI010000015">
    <property type="protein sequence ID" value="KAL2063475.1"/>
    <property type="molecule type" value="Genomic_DNA"/>
</dbReference>
<gene>
    <name evidence="2" type="ORF">VTL71DRAFT_5280</name>
</gene>
<reference evidence="2 3" key="1">
    <citation type="journal article" date="2024" name="Commun. Biol.">
        <title>Comparative genomic analysis of thermophilic fungi reveals convergent evolutionary adaptations and gene losses.</title>
        <authorList>
            <person name="Steindorff A.S."/>
            <person name="Aguilar-Pontes M.V."/>
            <person name="Robinson A.J."/>
            <person name="Andreopoulos B."/>
            <person name="LaButti K."/>
            <person name="Kuo A."/>
            <person name="Mondo S."/>
            <person name="Riley R."/>
            <person name="Otillar R."/>
            <person name="Haridas S."/>
            <person name="Lipzen A."/>
            <person name="Grimwood J."/>
            <person name="Schmutz J."/>
            <person name="Clum A."/>
            <person name="Reid I.D."/>
            <person name="Moisan M.C."/>
            <person name="Butler G."/>
            <person name="Nguyen T.T.M."/>
            <person name="Dewar K."/>
            <person name="Conant G."/>
            <person name="Drula E."/>
            <person name="Henrissat B."/>
            <person name="Hansel C."/>
            <person name="Singer S."/>
            <person name="Hutchinson M.I."/>
            <person name="de Vries R.P."/>
            <person name="Natvig D.O."/>
            <person name="Powell A.J."/>
            <person name="Tsang A."/>
            <person name="Grigoriev I.V."/>
        </authorList>
    </citation>
    <scope>NUCLEOTIDE SEQUENCE [LARGE SCALE GENOMIC DNA]</scope>
    <source>
        <strain evidence="2 3">CBS 494.80</strain>
    </source>
</reference>
<organism evidence="2 3">
    <name type="scientific">Oculimacula yallundae</name>
    <dbReference type="NCBI Taxonomy" id="86028"/>
    <lineage>
        <taxon>Eukaryota</taxon>
        <taxon>Fungi</taxon>
        <taxon>Dikarya</taxon>
        <taxon>Ascomycota</taxon>
        <taxon>Pezizomycotina</taxon>
        <taxon>Leotiomycetes</taxon>
        <taxon>Helotiales</taxon>
        <taxon>Ploettnerulaceae</taxon>
        <taxon>Oculimacula</taxon>
    </lineage>
</organism>
<proteinExistence type="predicted"/>
<protein>
    <submittedName>
        <fullName evidence="2">Uncharacterized protein</fullName>
    </submittedName>
</protein>
<feature type="region of interest" description="Disordered" evidence="1">
    <location>
        <begin position="51"/>
        <end position="74"/>
    </location>
</feature>
<accession>A0ABR4C1A2</accession>
<sequence>MLDTVSVYRGTPDSDGCIRASCLLVDVLMARRFFCPSGRFARKRQKVPGYRVSIRSRDATQQTKDKQNDTVMQK</sequence>
<evidence type="ECO:0000313" key="2">
    <source>
        <dbReference type="EMBL" id="KAL2063475.1"/>
    </source>
</evidence>
<keyword evidence="3" id="KW-1185">Reference proteome</keyword>
<comment type="caution">
    <text evidence="2">The sequence shown here is derived from an EMBL/GenBank/DDBJ whole genome shotgun (WGS) entry which is preliminary data.</text>
</comment>
<evidence type="ECO:0000256" key="1">
    <source>
        <dbReference type="SAM" id="MobiDB-lite"/>
    </source>
</evidence>
<feature type="compositionally biased region" description="Basic and acidic residues" evidence="1">
    <location>
        <begin position="55"/>
        <end position="68"/>
    </location>
</feature>
<evidence type="ECO:0000313" key="3">
    <source>
        <dbReference type="Proteomes" id="UP001595075"/>
    </source>
</evidence>
<dbReference type="Proteomes" id="UP001595075">
    <property type="component" value="Unassembled WGS sequence"/>
</dbReference>
<name>A0ABR4C1A2_9HELO</name>